<gene>
    <name evidence="2" type="ORF">BE04_36775</name>
</gene>
<dbReference type="SUPFAM" id="SSF48452">
    <property type="entry name" value="TPR-like"/>
    <property type="match status" value="1"/>
</dbReference>
<feature type="region of interest" description="Disordered" evidence="1">
    <location>
        <begin position="533"/>
        <end position="558"/>
    </location>
</feature>
<feature type="compositionally biased region" description="Basic residues" evidence="1">
    <location>
        <begin position="494"/>
        <end position="503"/>
    </location>
</feature>
<evidence type="ECO:0000256" key="1">
    <source>
        <dbReference type="SAM" id="MobiDB-lite"/>
    </source>
</evidence>
<feature type="region of interest" description="Disordered" evidence="1">
    <location>
        <begin position="489"/>
        <end position="517"/>
    </location>
</feature>
<dbReference type="EMBL" id="JELX01003970">
    <property type="protein sequence ID" value="KYF50797.1"/>
    <property type="molecule type" value="Genomic_DNA"/>
</dbReference>
<dbReference type="AlphaFoldDB" id="A0A150P556"/>
<sequence length="558" mass="59998">MTGAAGGERSRLIRALALSRRFHLYLARCASPRAADELVAALSAELPRLGRAGIGLVRLEPYSGRSEDTPLTDGELAERVLVPLLDPSEELRGVIHLVDASRATYADIEAWARLFSLWNEKRNVLGPSRGEVVVMLPAALVSVFAAAAPDVWSIRSGEYAIEEDAGAREAGLDVHEPGATPMAAKMRSDDELLVPPEHLLEAHVAASTTVASASARGRIDDALLLVRAVSPLALFGGDLVVAPWVSDLLVQSGADALVSELHAMEQRGLSEVAPPLRARRMLRVANALLAERRFGEAEALYSDLLALIEADDAELTAVALSHLAIAVAAQDRADAAAVHANRAFSLVGAEPGRGSVGAIELPDVRQASALVQWCLGHLENADLLDQRLVIEPREGIHRWRPYVPFGNILSYILRLVERGRIARALAQSRALASLGLHEKHLEGARAVWAHYLRGHRVPLRQDRFVSTGARSSPCRGYCLAGGTCEPRCPPRDRRGARRDRSGKRGSGLEDPQASDACSGSIALGARSRRRLPGSGLPCGDVRAPRDGHGGSWRRRHVV</sequence>
<dbReference type="InterPro" id="IPR011990">
    <property type="entry name" value="TPR-like_helical_dom_sf"/>
</dbReference>
<organism evidence="2 3">
    <name type="scientific">Sorangium cellulosum</name>
    <name type="common">Polyangium cellulosum</name>
    <dbReference type="NCBI Taxonomy" id="56"/>
    <lineage>
        <taxon>Bacteria</taxon>
        <taxon>Pseudomonadati</taxon>
        <taxon>Myxococcota</taxon>
        <taxon>Polyangia</taxon>
        <taxon>Polyangiales</taxon>
        <taxon>Polyangiaceae</taxon>
        <taxon>Sorangium</taxon>
    </lineage>
</organism>
<evidence type="ECO:0000313" key="2">
    <source>
        <dbReference type="EMBL" id="KYF50797.1"/>
    </source>
</evidence>
<proteinExistence type="predicted"/>
<reference evidence="2 3" key="1">
    <citation type="submission" date="2014-02" db="EMBL/GenBank/DDBJ databases">
        <title>The small core and large imbalanced accessory genome model reveals a collaborative survival strategy of Sorangium cellulosum strains in nature.</title>
        <authorList>
            <person name="Han K."/>
            <person name="Peng R."/>
            <person name="Blom J."/>
            <person name="Li Y.-Z."/>
        </authorList>
    </citation>
    <scope>NUCLEOTIDE SEQUENCE [LARGE SCALE GENOMIC DNA]</scope>
    <source>
        <strain evidence="2 3">So0157-18</strain>
    </source>
</reference>
<accession>A0A150P556</accession>
<protein>
    <submittedName>
        <fullName evidence="2">Uncharacterized protein</fullName>
    </submittedName>
</protein>
<dbReference type="Proteomes" id="UP000075604">
    <property type="component" value="Unassembled WGS sequence"/>
</dbReference>
<comment type="caution">
    <text evidence="2">The sequence shown here is derived from an EMBL/GenBank/DDBJ whole genome shotgun (WGS) entry which is preliminary data.</text>
</comment>
<evidence type="ECO:0000313" key="3">
    <source>
        <dbReference type="Proteomes" id="UP000075604"/>
    </source>
</evidence>
<name>A0A150P556_SORCE</name>